<evidence type="ECO:0000256" key="3">
    <source>
        <dbReference type="ARBA" id="ARBA00022989"/>
    </source>
</evidence>
<keyword evidence="4 5" id="KW-0472">Membrane</keyword>
<feature type="transmembrane region" description="Helical" evidence="5">
    <location>
        <begin position="69"/>
        <end position="91"/>
    </location>
</feature>
<dbReference type="Gene3D" id="2.30.30.60">
    <property type="match status" value="1"/>
</dbReference>
<dbReference type="PANTHER" id="PTHR30566">
    <property type="entry name" value="YNAI-RELATED MECHANOSENSITIVE ION CHANNEL"/>
    <property type="match status" value="1"/>
</dbReference>
<protein>
    <submittedName>
        <fullName evidence="7">Mechanosensitive ion channel</fullName>
    </submittedName>
</protein>
<evidence type="ECO:0000313" key="8">
    <source>
        <dbReference type="Proteomes" id="UP000808337"/>
    </source>
</evidence>
<evidence type="ECO:0000259" key="6">
    <source>
        <dbReference type="Pfam" id="PF00924"/>
    </source>
</evidence>
<feature type="transmembrane region" description="Helical" evidence="5">
    <location>
        <begin position="27"/>
        <end position="48"/>
    </location>
</feature>
<evidence type="ECO:0000313" key="7">
    <source>
        <dbReference type="EMBL" id="MBK9981272.1"/>
    </source>
</evidence>
<evidence type="ECO:0000256" key="5">
    <source>
        <dbReference type="SAM" id="Phobius"/>
    </source>
</evidence>
<dbReference type="PANTHER" id="PTHR30566:SF5">
    <property type="entry name" value="MECHANOSENSITIVE ION CHANNEL PROTEIN 1, MITOCHONDRIAL-RELATED"/>
    <property type="match status" value="1"/>
</dbReference>
<keyword evidence="3 5" id="KW-1133">Transmembrane helix</keyword>
<accession>A0A9D7SQL8</accession>
<organism evidence="7 8">
    <name type="scientific">Candidatus Opimibacter skivensis</name>
    <dbReference type="NCBI Taxonomy" id="2982028"/>
    <lineage>
        <taxon>Bacteria</taxon>
        <taxon>Pseudomonadati</taxon>
        <taxon>Bacteroidota</taxon>
        <taxon>Saprospiria</taxon>
        <taxon>Saprospirales</taxon>
        <taxon>Saprospiraceae</taxon>
        <taxon>Candidatus Opimibacter</taxon>
    </lineage>
</organism>
<dbReference type="EMBL" id="JADKGY010000001">
    <property type="protein sequence ID" value="MBK9981272.1"/>
    <property type="molecule type" value="Genomic_DNA"/>
</dbReference>
<dbReference type="Gene3D" id="1.10.287.1260">
    <property type="match status" value="1"/>
</dbReference>
<keyword evidence="2 5" id="KW-0812">Transmembrane</keyword>
<proteinExistence type="predicted"/>
<dbReference type="Proteomes" id="UP000808337">
    <property type="component" value="Unassembled WGS sequence"/>
</dbReference>
<comment type="subcellular location">
    <subcellularLocation>
        <location evidence="1">Membrane</location>
    </subcellularLocation>
</comment>
<dbReference type="Pfam" id="PF00924">
    <property type="entry name" value="MS_channel_2nd"/>
    <property type="match status" value="1"/>
</dbReference>
<evidence type="ECO:0000256" key="4">
    <source>
        <dbReference type="ARBA" id="ARBA00023136"/>
    </source>
</evidence>
<reference evidence="7 8" key="1">
    <citation type="submission" date="2020-10" db="EMBL/GenBank/DDBJ databases">
        <title>Connecting structure to function with the recovery of over 1000 high-quality activated sludge metagenome-assembled genomes encoding full-length rRNA genes using long-read sequencing.</title>
        <authorList>
            <person name="Singleton C.M."/>
            <person name="Petriglieri F."/>
            <person name="Kristensen J.M."/>
            <person name="Kirkegaard R.H."/>
            <person name="Michaelsen T.Y."/>
            <person name="Andersen M.H."/>
            <person name="Karst S.M."/>
            <person name="Dueholm M.S."/>
            <person name="Nielsen P.H."/>
            <person name="Albertsen M."/>
        </authorList>
    </citation>
    <scope>NUCLEOTIDE SEQUENCE [LARGE SCALE GENOMIC DNA]</scope>
    <source>
        <strain evidence="7">Ribe_18-Q3-R11-54_MAXAC.273</strain>
    </source>
</reference>
<dbReference type="InterPro" id="IPR006685">
    <property type="entry name" value="MscS_channel_2nd"/>
</dbReference>
<dbReference type="GO" id="GO:0008381">
    <property type="term" value="F:mechanosensitive monoatomic ion channel activity"/>
    <property type="evidence" value="ECO:0007669"/>
    <property type="project" value="UniProtKB-ARBA"/>
</dbReference>
<sequence>MVELVLFSLLVFFHTISNKWLNNFPSIGQVVLVALRFFMFLIGASLFVRLLAMVYRGRKHLPYNKKDNVTVGLSNIFIMVIAVYGFLSTFALFGIEIYKIFTTVSIVAAAIAIISKDFIADIISGIVISFSKEISIDDFVKIGDHKGKIVDINIAKTALLNEDDDIIFMPNSTVFTSDVINYTKKQIKKTSIDFEVATSSIGSVEELEEQLIESLHEYHHLIEPNSYFLRVVNIKKDFLILKFQYNLIQFSREMERQIKRKAVRSIVKNINLTKEKELDKSDS</sequence>
<dbReference type="InterPro" id="IPR010920">
    <property type="entry name" value="LSM_dom_sf"/>
</dbReference>
<feature type="domain" description="Mechanosensitive ion channel MscS" evidence="6">
    <location>
        <begin position="117"/>
        <end position="184"/>
    </location>
</feature>
<evidence type="ECO:0000256" key="2">
    <source>
        <dbReference type="ARBA" id="ARBA00022692"/>
    </source>
</evidence>
<dbReference type="SUPFAM" id="SSF50182">
    <property type="entry name" value="Sm-like ribonucleoproteins"/>
    <property type="match status" value="1"/>
</dbReference>
<gene>
    <name evidence="7" type="ORF">IPP15_02405</name>
</gene>
<dbReference type="AlphaFoldDB" id="A0A9D7SQL8"/>
<evidence type="ECO:0000256" key="1">
    <source>
        <dbReference type="ARBA" id="ARBA00004370"/>
    </source>
</evidence>
<dbReference type="GO" id="GO:0016020">
    <property type="term" value="C:membrane"/>
    <property type="evidence" value="ECO:0007669"/>
    <property type="project" value="UniProtKB-SubCell"/>
</dbReference>
<dbReference type="InterPro" id="IPR023408">
    <property type="entry name" value="MscS_beta-dom_sf"/>
</dbReference>
<comment type="caution">
    <text evidence="7">The sequence shown here is derived from an EMBL/GenBank/DDBJ whole genome shotgun (WGS) entry which is preliminary data.</text>
</comment>
<name>A0A9D7SQL8_9BACT</name>